<evidence type="ECO:0000256" key="22">
    <source>
        <dbReference type="PROSITE-ProRule" id="PRU00176"/>
    </source>
</evidence>
<evidence type="ECO:0000256" key="6">
    <source>
        <dbReference type="ARBA" id="ARBA00022553"/>
    </source>
</evidence>
<keyword evidence="6" id="KW-0597">Phosphoprotein</keyword>
<dbReference type="Gene3D" id="3.30.70.330">
    <property type="match status" value="2"/>
</dbReference>
<dbReference type="CDD" id="cd12282">
    <property type="entry name" value="RRM2_TatSF1_like"/>
    <property type="match status" value="1"/>
</dbReference>
<evidence type="ECO:0000256" key="16">
    <source>
        <dbReference type="ARBA" id="ARBA00023163"/>
    </source>
</evidence>
<dbReference type="FunFam" id="3.30.70.330:FF:000105">
    <property type="entry name" value="HIV Tat-specific factor 1 homolog"/>
    <property type="match status" value="1"/>
</dbReference>
<dbReference type="Proteomes" id="UP000828390">
    <property type="component" value="Unassembled WGS sequence"/>
</dbReference>
<comment type="subunit">
    <text evidence="20">Component of the 17S U2 SnRNP complex, a ribonucleoprotein complex that contains small nuclear RNA (snRNA) U2 and a number of specific proteins. Within the 17S U2 SnRNP complex, interacts (via UHM region) directly with SF3B1. Component of a complex which is at least composed of HTATSF1/Tat-SF1, the P-TEFb complex components CDK9 and CCNT1, RNA polymerase II, SUPT5H, and NCL/nucleolin. Interacts with GTF2F2/RAP30 and POLR2A. Interacts with TCERG1/CA150. Interacts with (poly-ADP-ribosylated) RPA1; promoting HTATSF1 recruitment to DNA damage sites. Interacts (when phosphorylated) with TOPBP1; promoting recruitment of TOPBP1 to DNA damage sites during S-phase.</text>
</comment>
<evidence type="ECO:0000256" key="7">
    <source>
        <dbReference type="ARBA" id="ARBA00022664"/>
    </source>
</evidence>
<keyword evidence="5" id="KW-1017">Isopeptide bond</keyword>
<evidence type="ECO:0000256" key="13">
    <source>
        <dbReference type="ARBA" id="ARBA00022990"/>
    </source>
</evidence>
<feature type="non-terminal residue" evidence="25">
    <location>
        <position position="572"/>
    </location>
</feature>
<evidence type="ECO:0000256" key="4">
    <source>
        <dbReference type="ARBA" id="ARBA00022454"/>
    </source>
</evidence>
<keyword evidence="9" id="KW-0677">Repeat</keyword>
<evidence type="ECO:0000256" key="14">
    <source>
        <dbReference type="ARBA" id="ARBA00023015"/>
    </source>
</evidence>
<evidence type="ECO:0000256" key="8">
    <source>
        <dbReference type="ARBA" id="ARBA00022728"/>
    </source>
</evidence>
<dbReference type="PANTHER" id="PTHR15608">
    <property type="entry name" value="SPLICING FACTOR U2AF-ASSOCIATED PROTEIN 2"/>
    <property type="match status" value="1"/>
</dbReference>
<feature type="compositionally biased region" description="Polar residues" evidence="23">
    <location>
        <begin position="550"/>
        <end position="572"/>
    </location>
</feature>
<feature type="compositionally biased region" description="Polar residues" evidence="23">
    <location>
        <begin position="461"/>
        <end position="477"/>
    </location>
</feature>
<evidence type="ECO:0000256" key="17">
    <source>
        <dbReference type="ARBA" id="ARBA00023187"/>
    </source>
</evidence>
<dbReference type="InterPro" id="IPR000504">
    <property type="entry name" value="RRM_dom"/>
</dbReference>
<keyword evidence="12 22" id="KW-0694">RNA-binding</keyword>
<feature type="region of interest" description="Disordered" evidence="23">
    <location>
        <begin position="138"/>
        <end position="167"/>
    </location>
</feature>
<keyword evidence="26" id="KW-1185">Reference proteome</keyword>
<evidence type="ECO:0000256" key="23">
    <source>
        <dbReference type="SAM" id="MobiDB-lite"/>
    </source>
</evidence>
<proteinExistence type="inferred from homology"/>
<dbReference type="PANTHER" id="PTHR15608:SF0">
    <property type="entry name" value="HIV TAT-SPECIFIC FACTOR 1"/>
    <property type="match status" value="1"/>
</dbReference>
<evidence type="ECO:0000259" key="24">
    <source>
        <dbReference type="PROSITE" id="PS50102"/>
    </source>
</evidence>
<keyword evidence="4" id="KW-0158">Chromosome</keyword>
<evidence type="ECO:0000313" key="25">
    <source>
        <dbReference type="EMBL" id="KAH3735331.1"/>
    </source>
</evidence>
<dbReference type="SUPFAM" id="SSF54928">
    <property type="entry name" value="RNA-binding domain, RBD"/>
    <property type="match status" value="1"/>
</dbReference>
<evidence type="ECO:0000256" key="18">
    <source>
        <dbReference type="ARBA" id="ARBA00023204"/>
    </source>
</evidence>
<evidence type="ECO:0000256" key="5">
    <source>
        <dbReference type="ARBA" id="ARBA00022499"/>
    </source>
</evidence>
<accession>A0A9D4CXH8</accession>
<evidence type="ECO:0000256" key="3">
    <source>
        <dbReference type="ARBA" id="ARBA00007747"/>
    </source>
</evidence>
<evidence type="ECO:0000256" key="12">
    <source>
        <dbReference type="ARBA" id="ARBA00022884"/>
    </source>
</evidence>
<evidence type="ECO:0000256" key="9">
    <source>
        <dbReference type="ARBA" id="ARBA00022737"/>
    </source>
</evidence>
<feature type="region of interest" description="Disordered" evidence="23">
    <location>
        <begin position="433"/>
        <end position="499"/>
    </location>
</feature>
<dbReference type="AlphaFoldDB" id="A0A9D4CXH8"/>
<feature type="region of interest" description="Disordered" evidence="23">
    <location>
        <begin position="528"/>
        <end position="572"/>
    </location>
</feature>
<gene>
    <name evidence="25" type="ORF">DPMN_041822</name>
</gene>
<dbReference type="PROSITE" id="PS50102">
    <property type="entry name" value="RRM"/>
    <property type="match status" value="1"/>
</dbReference>
<evidence type="ECO:0000256" key="2">
    <source>
        <dbReference type="ARBA" id="ARBA00004286"/>
    </source>
</evidence>
<dbReference type="GO" id="GO:0003723">
    <property type="term" value="F:RNA binding"/>
    <property type="evidence" value="ECO:0007669"/>
    <property type="project" value="UniProtKB-UniRule"/>
</dbReference>
<dbReference type="EMBL" id="JAIWYP010000011">
    <property type="protein sequence ID" value="KAH3735331.1"/>
    <property type="molecule type" value="Genomic_DNA"/>
</dbReference>
<comment type="similarity">
    <text evidence="3">Belongs to the HTATSF1 family.</text>
</comment>
<protein>
    <recommendedName>
        <fullName evidence="21">17S U2 SnRNP complex component HTATSF1</fullName>
    </recommendedName>
</protein>
<feature type="compositionally biased region" description="Polar residues" evidence="23">
    <location>
        <begin position="487"/>
        <end position="499"/>
    </location>
</feature>
<keyword evidence="18" id="KW-0234">DNA repair</keyword>
<evidence type="ECO:0000256" key="10">
    <source>
        <dbReference type="ARBA" id="ARBA00022763"/>
    </source>
</evidence>
<dbReference type="InterPro" id="IPR035979">
    <property type="entry name" value="RBD_domain_sf"/>
</dbReference>
<dbReference type="GO" id="GO:0006281">
    <property type="term" value="P:DNA repair"/>
    <property type="evidence" value="ECO:0007669"/>
    <property type="project" value="UniProtKB-KW"/>
</dbReference>
<keyword evidence="16" id="KW-0804">Transcription</keyword>
<dbReference type="GO" id="GO:0000398">
    <property type="term" value="P:mRNA splicing, via spliceosome"/>
    <property type="evidence" value="ECO:0007669"/>
    <property type="project" value="InterPro"/>
</dbReference>
<feature type="compositionally biased region" description="Low complexity" evidence="23">
    <location>
        <begin position="436"/>
        <end position="449"/>
    </location>
</feature>
<evidence type="ECO:0000256" key="21">
    <source>
        <dbReference type="ARBA" id="ARBA00073773"/>
    </source>
</evidence>
<keyword evidence="19" id="KW-0539">Nucleus</keyword>
<keyword evidence="13" id="KW-0007">Acetylation</keyword>
<dbReference type="Pfam" id="PF00076">
    <property type="entry name" value="RRM_1"/>
    <property type="match status" value="1"/>
</dbReference>
<sequence>IDTDFIAQYQMNYGVAEEAGGETDKEKQNYEYYQNYYAAAMREEQLLSWKPKESAEDESHEETVQKLEHLENTWQAGGDESEEEMLKYTDEQKKQYNEYWSYYYGSDYHDYYADCMAQYEAGAKGGGVNTEMDGVIQETSSTQVDADKKKKAKKKRPPPRDEGWFDVNDEHNTNVYVSGLPFDITQEEFKEMMTKYGLVMYDPRSKQPKLKLYLDENGQPKGDGRCCFIKKESVDLILNLLDGADYRGHTIAVQRAQFTMKGNYDPTKKKKKLSNREKNKLKERQAKLFDWRPDKPRGAREKHEKVVILKNVFDPSQFEDDPVKIQTLKSNIQTECGKYGDVKKVVVYDRHEDGVVQVHFSEAEEADMCVEYMNQRFLALRRLLAATWDGKTKYEVLESEAEREERIKKWAEFLETGGEGGVKAAAGNGAVGGEVTGVTESGSSSTNVGDGVNKHSEGDGTVSSGNGVSLDAENSASADALPETDGGASTATGSDDYITSTGTDTDMIISAETALDVGGSAEVEVDLQSEALDSMSDRDANAGDQENDMDQVTSTTANLDNYNSSENVENST</sequence>
<dbReference type="FunFam" id="3.30.70.330:FF:000202">
    <property type="entry name" value="HIV Tat-specific factor 1"/>
    <property type="match status" value="1"/>
</dbReference>
<keyword evidence="8" id="KW-0747">Spliceosome</keyword>
<organism evidence="25 26">
    <name type="scientific">Dreissena polymorpha</name>
    <name type="common">Zebra mussel</name>
    <name type="synonym">Mytilus polymorpha</name>
    <dbReference type="NCBI Taxonomy" id="45954"/>
    <lineage>
        <taxon>Eukaryota</taxon>
        <taxon>Metazoa</taxon>
        <taxon>Spiralia</taxon>
        <taxon>Lophotrochozoa</taxon>
        <taxon>Mollusca</taxon>
        <taxon>Bivalvia</taxon>
        <taxon>Autobranchia</taxon>
        <taxon>Heteroconchia</taxon>
        <taxon>Euheterodonta</taxon>
        <taxon>Imparidentia</taxon>
        <taxon>Neoheterodontei</taxon>
        <taxon>Myida</taxon>
        <taxon>Dreissenoidea</taxon>
        <taxon>Dreissenidae</taxon>
        <taxon>Dreissena</taxon>
    </lineage>
</organism>
<comment type="subcellular location">
    <subcellularLocation>
        <location evidence="2">Chromosome</location>
    </subcellularLocation>
    <subcellularLocation>
        <location evidence="1">Nucleus</location>
    </subcellularLocation>
</comment>
<keyword evidence="11" id="KW-0832">Ubl conjugation</keyword>
<evidence type="ECO:0000313" key="26">
    <source>
        <dbReference type="Proteomes" id="UP000828390"/>
    </source>
</evidence>
<evidence type="ECO:0000256" key="11">
    <source>
        <dbReference type="ARBA" id="ARBA00022843"/>
    </source>
</evidence>
<dbReference type="InterPro" id="IPR034392">
    <property type="entry name" value="TatSF1-like_RRM1"/>
</dbReference>
<feature type="compositionally biased region" description="Basic and acidic residues" evidence="23">
    <location>
        <begin position="158"/>
        <end position="167"/>
    </location>
</feature>
<comment type="caution">
    <text evidence="25">The sequence shown here is derived from an EMBL/GenBank/DDBJ whole genome shotgun (WGS) entry which is preliminary data.</text>
</comment>
<keyword evidence="10" id="KW-0227">DNA damage</keyword>
<dbReference type="InterPro" id="IPR034393">
    <property type="entry name" value="TatSF1-like"/>
</dbReference>
<keyword evidence="14" id="KW-0805">Transcription regulation</keyword>
<keyword evidence="17" id="KW-0508">mRNA splicing</keyword>
<keyword evidence="15" id="KW-0010">Activator</keyword>
<keyword evidence="7" id="KW-0507">mRNA processing</keyword>
<evidence type="ECO:0000256" key="19">
    <source>
        <dbReference type="ARBA" id="ARBA00023242"/>
    </source>
</evidence>
<name>A0A9D4CXH8_DREPO</name>
<reference evidence="25" key="1">
    <citation type="journal article" date="2019" name="bioRxiv">
        <title>The Genome of the Zebra Mussel, Dreissena polymorpha: A Resource for Invasive Species Research.</title>
        <authorList>
            <person name="McCartney M.A."/>
            <person name="Auch B."/>
            <person name="Kono T."/>
            <person name="Mallez S."/>
            <person name="Zhang Y."/>
            <person name="Obille A."/>
            <person name="Becker A."/>
            <person name="Abrahante J.E."/>
            <person name="Garbe J."/>
            <person name="Badalamenti J.P."/>
            <person name="Herman A."/>
            <person name="Mangelson H."/>
            <person name="Liachko I."/>
            <person name="Sullivan S."/>
            <person name="Sone E.D."/>
            <person name="Koren S."/>
            <person name="Silverstein K.A.T."/>
            <person name="Beckman K.B."/>
            <person name="Gohl D.M."/>
        </authorList>
    </citation>
    <scope>NUCLEOTIDE SEQUENCE</scope>
    <source>
        <strain evidence="25">Duluth1</strain>
        <tissue evidence="25">Whole animal</tissue>
    </source>
</reference>
<dbReference type="GO" id="GO:0005694">
    <property type="term" value="C:chromosome"/>
    <property type="evidence" value="ECO:0007669"/>
    <property type="project" value="UniProtKB-SubCell"/>
</dbReference>
<reference evidence="25" key="2">
    <citation type="submission" date="2020-11" db="EMBL/GenBank/DDBJ databases">
        <authorList>
            <person name="McCartney M.A."/>
            <person name="Auch B."/>
            <person name="Kono T."/>
            <person name="Mallez S."/>
            <person name="Becker A."/>
            <person name="Gohl D.M."/>
            <person name="Silverstein K.A.T."/>
            <person name="Koren S."/>
            <person name="Bechman K.B."/>
            <person name="Herman A."/>
            <person name="Abrahante J.E."/>
            <person name="Garbe J."/>
        </authorList>
    </citation>
    <scope>NUCLEOTIDE SEQUENCE</scope>
    <source>
        <strain evidence="25">Duluth1</strain>
        <tissue evidence="25">Whole animal</tissue>
    </source>
</reference>
<dbReference type="InterPro" id="IPR012677">
    <property type="entry name" value="Nucleotide-bd_a/b_plait_sf"/>
</dbReference>
<evidence type="ECO:0000256" key="1">
    <source>
        <dbReference type="ARBA" id="ARBA00004123"/>
    </source>
</evidence>
<evidence type="ECO:0000256" key="20">
    <source>
        <dbReference type="ARBA" id="ARBA00062124"/>
    </source>
</evidence>
<dbReference type="GO" id="GO:0005686">
    <property type="term" value="C:U2 snRNP"/>
    <property type="evidence" value="ECO:0007669"/>
    <property type="project" value="TreeGrafter"/>
</dbReference>
<evidence type="ECO:0000256" key="15">
    <source>
        <dbReference type="ARBA" id="ARBA00023159"/>
    </source>
</evidence>
<dbReference type="CDD" id="cd12281">
    <property type="entry name" value="RRM1_TatSF1_like"/>
    <property type="match status" value="1"/>
</dbReference>
<feature type="domain" description="RRM" evidence="24">
    <location>
        <begin position="173"/>
        <end position="258"/>
    </location>
</feature>
<dbReference type="SMART" id="SM00360">
    <property type="entry name" value="RRM"/>
    <property type="match status" value="2"/>
</dbReference>
<dbReference type="GO" id="GO:0005684">
    <property type="term" value="C:U2-type spliceosomal complex"/>
    <property type="evidence" value="ECO:0007669"/>
    <property type="project" value="TreeGrafter"/>
</dbReference>